<gene>
    <name evidence="2" type="ORF">ATANTOWER_027170</name>
</gene>
<proteinExistence type="predicted"/>
<reference evidence="2 3" key="1">
    <citation type="submission" date="2021-07" db="EMBL/GenBank/DDBJ databases">
        <authorList>
            <person name="Palmer J.M."/>
        </authorList>
    </citation>
    <scope>NUCLEOTIDE SEQUENCE [LARGE SCALE GENOMIC DNA]</scope>
    <source>
        <strain evidence="2 3">AT_MEX2019</strain>
        <tissue evidence="2">Muscle</tissue>
    </source>
</reference>
<evidence type="ECO:0000313" key="2">
    <source>
        <dbReference type="EMBL" id="MED6259647.1"/>
    </source>
</evidence>
<evidence type="ECO:0000313" key="3">
    <source>
        <dbReference type="Proteomes" id="UP001345963"/>
    </source>
</evidence>
<sequence>MQAALRHDKLVIQSSRRLDSAADLGLHGRTQRVCSQRRPASSNRLQRQRGGSVHAGNSIGGTREGAPDFSTAGNRQSSSSSICSSGGLALLHGMRD</sequence>
<protein>
    <submittedName>
        <fullName evidence="2">Uncharacterized protein</fullName>
    </submittedName>
</protein>
<feature type="region of interest" description="Disordered" evidence="1">
    <location>
        <begin position="29"/>
        <end position="96"/>
    </location>
</feature>
<accession>A0ABU7C9K8</accession>
<evidence type="ECO:0000256" key="1">
    <source>
        <dbReference type="SAM" id="MobiDB-lite"/>
    </source>
</evidence>
<comment type="caution">
    <text evidence="2">The sequence shown here is derived from an EMBL/GenBank/DDBJ whole genome shotgun (WGS) entry which is preliminary data.</text>
</comment>
<organism evidence="2 3">
    <name type="scientific">Ataeniobius toweri</name>
    <dbReference type="NCBI Taxonomy" id="208326"/>
    <lineage>
        <taxon>Eukaryota</taxon>
        <taxon>Metazoa</taxon>
        <taxon>Chordata</taxon>
        <taxon>Craniata</taxon>
        <taxon>Vertebrata</taxon>
        <taxon>Euteleostomi</taxon>
        <taxon>Actinopterygii</taxon>
        <taxon>Neopterygii</taxon>
        <taxon>Teleostei</taxon>
        <taxon>Neoteleostei</taxon>
        <taxon>Acanthomorphata</taxon>
        <taxon>Ovalentaria</taxon>
        <taxon>Atherinomorphae</taxon>
        <taxon>Cyprinodontiformes</taxon>
        <taxon>Goodeidae</taxon>
        <taxon>Ataeniobius</taxon>
    </lineage>
</organism>
<dbReference type="Proteomes" id="UP001345963">
    <property type="component" value="Unassembled WGS sequence"/>
</dbReference>
<dbReference type="EMBL" id="JAHUTI010085260">
    <property type="protein sequence ID" value="MED6259647.1"/>
    <property type="molecule type" value="Genomic_DNA"/>
</dbReference>
<feature type="compositionally biased region" description="Polar residues" evidence="1">
    <location>
        <begin position="32"/>
        <end position="45"/>
    </location>
</feature>
<keyword evidence="3" id="KW-1185">Reference proteome</keyword>
<name>A0ABU7C9K8_9TELE</name>